<gene>
    <name evidence="2" type="ORF">UY72_C0022G0008</name>
</gene>
<protein>
    <submittedName>
        <fullName evidence="2">Uncharacterized protein</fullName>
    </submittedName>
</protein>
<dbReference type="AlphaFoldDB" id="A0A0G2ACH6"/>
<accession>A0A0G2ACH6</accession>
<keyword evidence="1" id="KW-0812">Transmembrane</keyword>
<proteinExistence type="predicted"/>
<sequence length="72" mass="7838">MCEGFVFIAPFSGGIMILDISVVMLVVGYWGKDSSWESVAHLLRTSGAIIFLTAIGMLNAAYFMELALCVLF</sequence>
<dbReference type="EMBL" id="LCRD01000022">
    <property type="protein sequence ID" value="KKW30109.1"/>
    <property type="molecule type" value="Genomic_DNA"/>
</dbReference>
<feature type="transmembrane region" description="Helical" evidence="1">
    <location>
        <begin position="42"/>
        <end position="64"/>
    </location>
</feature>
<evidence type="ECO:0000256" key="1">
    <source>
        <dbReference type="SAM" id="Phobius"/>
    </source>
</evidence>
<feature type="transmembrane region" description="Helical" evidence="1">
    <location>
        <begin position="6"/>
        <end position="30"/>
    </location>
</feature>
<name>A0A0G2ACH6_9BACT</name>
<organism evidence="2 3">
    <name type="scientific">Candidatus Uhrbacteria bacterium GW2011_GWD2_52_7</name>
    <dbReference type="NCBI Taxonomy" id="1618989"/>
    <lineage>
        <taxon>Bacteria</taxon>
        <taxon>Candidatus Uhriibacteriota</taxon>
    </lineage>
</organism>
<evidence type="ECO:0000313" key="3">
    <source>
        <dbReference type="Proteomes" id="UP000034846"/>
    </source>
</evidence>
<keyword evidence="1" id="KW-1133">Transmembrane helix</keyword>
<comment type="caution">
    <text evidence="2">The sequence shown here is derived from an EMBL/GenBank/DDBJ whole genome shotgun (WGS) entry which is preliminary data.</text>
</comment>
<evidence type="ECO:0000313" key="2">
    <source>
        <dbReference type="EMBL" id="KKW30109.1"/>
    </source>
</evidence>
<keyword evidence="1" id="KW-0472">Membrane</keyword>
<reference evidence="2 3" key="1">
    <citation type="journal article" date="2015" name="Nature">
        <title>rRNA introns, odd ribosomes, and small enigmatic genomes across a large radiation of phyla.</title>
        <authorList>
            <person name="Brown C.T."/>
            <person name="Hug L.A."/>
            <person name="Thomas B.C."/>
            <person name="Sharon I."/>
            <person name="Castelle C.J."/>
            <person name="Singh A."/>
            <person name="Wilkins M.J."/>
            <person name="Williams K.H."/>
            <person name="Banfield J.F."/>
        </authorList>
    </citation>
    <scope>NUCLEOTIDE SEQUENCE [LARGE SCALE GENOMIC DNA]</scope>
</reference>
<dbReference type="Proteomes" id="UP000034846">
    <property type="component" value="Unassembled WGS sequence"/>
</dbReference>